<dbReference type="EMBL" id="SNYO01000001">
    <property type="protein sequence ID" value="TDQ65829.1"/>
    <property type="molecule type" value="Genomic_DNA"/>
</dbReference>
<dbReference type="OrthoDB" id="3577383at2"/>
<keyword evidence="1" id="KW-0812">Transmembrane</keyword>
<dbReference type="Proteomes" id="UP000295705">
    <property type="component" value="Unassembled WGS sequence"/>
</dbReference>
<evidence type="ECO:0000256" key="1">
    <source>
        <dbReference type="SAM" id="Phobius"/>
    </source>
</evidence>
<feature type="transmembrane region" description="Helical" evidence="1">
    <location>
        <begin position="202"/>
        <end position="223"/>
    </location>
</feature>
<gene>
    <name evidence="2" type="ORF">EV188_1011081</name>
</gene>
<feature type="transmembrane region" description="Helical" evidence="1">
    <location>
        <begin position="136"/>
        <end position="154"/>
    </location>
</feature>
<reference evidence="2 3" key="1">
    <citation type="submission" date="2019-03" db="EMBL/GenBank/DDBJ databases">
        <title>Genomic Encyclopedia of Type Strains, Phase IV (KMG-IV): sequencing the most valuable type-strain genomes for metagenomic binning, comparative biology and taxonomic classification.</title>
        <authorList>
            <person name="Goeker M."/>
        </authorList>
    </citation>
    <scope>NUCLEOTIDE SEQUENCE [LARGE SCALE GENOMIC DNA]</scope>
    <source>
        <strain evidence="2 3">DSM 45775</strain>
    </source>
</reference>
<dbReference type="Pfam" id="PF13398">
    <property type="entry name" value="Peptidase_M50B"/>
    <property type="match status" value="1"/>
</dbReference>
<evidence type="ECO:0000313" key="2">
    <source>
        <dbReference type="EMBL" id="TDQ65829.1"/>
    </source>
</evidence>
<organism evidence="2 3">
    <name type="scientific">Actinomycetospora succinea</name>
    <dbReference type="NCBI Taxonomy" id="663603"/>
    <lineage>
        <taxon>Bacteria</taxon>
        <taxon>Bacillati</taxon>
        <taxon>Actinomycetota</taxon>
        <taxon>Actinomycetes</taxon>
        <taxon>Pseudonocardiales</taxon>
        <taxon>Pseudonocardiaceae</taxon>
        <taxon>Actinomycetospora</taxon>
    </lineage>
</organism>
<feature type="transmembrane region" description="Helical" evidence="1">
    <location>
        <begin position="161"/>
        <end position="182"/>
    </location>
</feature>
<keyword evidence="3" id="KW-1185">Reference proteome</keyword>
<protein>
    <submittedName>
        <fullName evidence="2">Peptidase M50B-like protein</fullName>
    </submittedName>
</protein>
<sequence length="230" mass="23445">MGGLGVGLGVNDVPIVGQPVAFGAGFIALLVVCFSMYVARYFYFYASTGGALLVLVGLARPVAGYTLGDEHRVFASIVGFVGGRTALVLQAIGNYVGAPLLGLASAALIAVGNPWAVLFGATFLSLLALLVALNPLAFTIPLLVVLGLGATLFYGSGAQQAFAAAFVAWFLLLAGTLGAFRIPGLGGGPNTLAGKTFIPGFLWQLLFIGVAIVALIVGGQLLLRPGYDIV</sequence>
<feature type="transmembrane region" description="Helical" evidence="1">
    <location>
        <begin position="100"/>
        <end position="130"/>
    </location>
</feature>
<dbReference type="RefSeq" id="WP_133825135.1">
    <property type="nucleotide sequence ID" value="NZ_SNYO01000001.1"/>
</dbReference>
<dbReference type="InterPro" id="IPR049500">
    <property type="entry name" value="Peptidase_M50B-like"/>
</dbReference>
<evidence type="ECO:0000313" key="3">
    <source>
        <dbReference type="Proteomes" id="UP000295705"/>
    </source>
</evidence>
<feature type="transmembrane region" description="Helical" evidence="1">
    <location>
        <begin position="50"/>
        <end position="67"/>
    </location>
</feature>
<keyword evidence="1" id="KW-0472">Membrane</keyword>
<feature type="transmembrane region" description="Helical" evidence="1">
    <location>
        <begin position="20"/>
        <end position="43"/>
    </location>
</feature>
<accession>A0A4R6VPI9</accession>
<name>A0A4R6VPI9_9PSEU</name>
<keyword evidence="1" id="KW-1133">Transmembrane helix</keyword>
<feature type="transmembrane region" description="Helical" evidence="1">
    <location>
        <begin position="73"/>
        <end position="93"/>
    </location>
</feature>
<proteinExistence type="predicted"/>
<dbReference type="AlphaFoldDB" id="A0A4R6VPI9"/>
<comment type="caution">
    <text evidence="2">The sequence shown here is derived from an EMBL/GenBank/DDBJ whole genome shotgun (WGS) entry which is preliminary data.</text>
</comment>